<evidence type="ECO:0000313" key="8">
    <source>
        <dbReference type="EMBL" id="PYF75037.1"/>
    </source>
</evidence>
<dbReference type="GO" id="GO:0016020">
    <property type="term" value="C:membrane"/>
    <property type="evidence" value="ECO:0007669"/>
    <property type="project" value="UniProtKB-SubCell"/>
</dbReference>
<feature type="transmembrane region" description="Helical" evidence="6">
    <location>
        <begin position="7"/>
        <end position="31"/>
    </location>
</feature>
<keyword evidence="2" id="KW-0813">Transport</keyword>
<evidence type="ECO:0000256" key="1">
    <source>
        <dbReference type="ARBA" id="ARBA00004141"/>
    </source>
</evidence>
<feature type="transmembrane region" description="Helical" evidence="6">
    <location>
        <begin position="330"/>
        <end position="348"/>
    </location>
</feature>
<protein>
    <submittedName>
        <fullName evidence="8">EmrB/QacA subfamily drug resistance transporter</fullName>
    </submittedName>
</protein>
<feature type="domain" description="Major facilitator superfamily (MFS) profile" evidence="7">
    <location>
        <begin position="8"/>
        <end position="450"/>
    </location>
</feature>
<evidence type="ECO:0000256" key="5">
    <source>
        <dbReference type="ARBA" id="ARBA00023136"/>
    </source>
</evidence>
<dbReference type="InterPro" id="IPR036259">
    <property type="entry name" value="MFS_trans_sf"/>
</dbReference>
<evidence type="ECO:0000256" key="2">
    <source>
        <dbReference type="ARBA" id="ARBA00022448"/>
    </source>
</evidence>
<evidence type="ECO:0000256" key="4">
    <source>
        <dbReference type="ARBA" id="ARBA00022989"/>
    </source>
</evidence>
<keyword evidence="3 6" id="KW-0812">Transmembrane</keyword>
<dbReference type="OrthoDB" id="9807274at2"/>
<dbReference type="PROSITE" id="PS50850">
    <property type="entry name" value="MFS"/>
    <property type="match status" value="1"/>
</dbReference>
<dbReference type="InterPro" id="IPR020846">
    <property type="entry name" value="MFS_dom"/>
</dbReference>
<feature type="transmembrane region" description="Helical" evidence="6">
    <location>
        <begin position="354"/>
        <end position="380"/>
    </location>
</feature>
<feature type="transmembrane region" description="Helical" evidence="6">
    <location>
        <begin position="195"/>
        <end position="212"/>
    </location>
</feature>
<organism evidence="8 9">
    <name type="scientific">Pedobacter nutrimenti</name>
    <dbReference type="NCBI Taxonomy" id="1241337"/>
    <lineage>
        <taxon>Bacteria</taxon>
        <taxon>Pseudomonadati</taxon>
        <taxon>Bacteroidota</taxon>
        <taxon>Sphingobacteriia</taxon>
        <taxon>Sphingobacteriales</taxon>
        <taxon>Sphingobacteriaceae</taxon>
        <taxon>Pedobacter</taxon>
    </lineage>
</organism>
<dbReference type="PRINTS" id="PR01036">
    <property type="entry name" value="TCRTETB"/>
</dbReference>
<comment type="subcellular location">
    <subcellularLocation>
        <location evidence="1">Membrane</location>
        <topology evidence="1">Multi-pass membrane protein</topology>
    </subcellularLocation>
</comment>
<dbReference type="CDD" id="cd17321">
    <property type="entry name" value="MFS_MMR_MDR_like"/>
    <property type="match status" value="1"/>
</dbReference>
<feature type="transmembrane region" description="Helical" evidence="6">
    <location>
        <begin position="73"/>
        <end position="91"/>
    </location>
</feature>
<dbReference type="Pfam" id="PF07690">
    <property type="entry name" value="MFS_1"/>
    <property type="match status" value="1"/>
</dbReference>
<feature type="transmembrane region" description="Helical" evidence="6">
    <location>
        <begin position="428"/>
        <end position="446"/>
    </location>
</feature>
<name>A0A318UI98_9SPHI</name>
<dbReference type="RefSeq" id="WP_110830026.1">
    <property type="nucleotide sequence ID" value="NZ_QKLU01000003.1"/>
</dbReference>
<reference evidence="8 9" key="1">
    <citation type="submission" date="2018-06" db="EMBL/GenBank/DDBJ databases">
        <title>Genomic Encyclopedia of Archaeal and Bacterial Type Strains, Phase II (KMG-II): from individual species to whole genera.</title>
        <authorList>
            <person name="Goeker M."/>
        </authorList>
    </citation>
    <scope>NUCLEOTIDE SEQUENCE [LARGE SCALE GENOMIC DNA]</scope>
    <source>
        <strain evidence="8 9">DSM 27372</strain>
    </source>
</reference>
<feature type="transmembrane region" description="Helical" evidence="6">
    <location>
        <begin position="43"/>
        <end position="61"/>
    </location>
</feature>
<feature type="transmembrane region" description="Helical" evidence="6">
    <location>
        <begin position="299"/>
        <end position="318"/>
    </location>
</feature>
<feature type="transmembrane region" description="Helical" evidence="6">
    <location>
        <begin position="161"/>
        <end position="183"/>
    </location>
</feature>
<feature type="transmembrane region" description="Helical" evidence="6">
    <location>
        <begin position="262"/>
        <end position="287"/>
    </location>
</feature>
<feature type="transmembrane region" description="Helical" evidence="6">
    <location>
        <begin position="133"/>
        <end position="155"/>
    </location>
</feature>
<feature type="transmembrane region" description="Helical" evidence="6">
    <location>
        <begin position="224"/>
        <end position="241"/>
    </location>
</feature>
<dbReference type="EMBL" id="QKLU01000003">
    <property type="protein sequence ID" value="PYF75037.1"/>
    <property type="molecule type" value="Genomic_DNA"/>
</dbReference>
<accession>A0A318UI98</accession>
<dbReference type="InterPro" id="IPR011701">
    <property type="entry name" value="MFS"/>
</dbReference>
<dbReference type="GO" id="GO:0022857">
    <property type="term" value="F:transmembrane transporter activity"/>
    <property type="evidence" value="ECO:0007669"/>
    <property type="project" value="InterPro"/>
</dbReference>
<keyword evidence="4 6" id="KW-1133">Transmembrane helix</keyword>
<dbReference type="SUPFAM" id="SSF103473">
    <property type="entry name" value="MFS general substrate transporter"/>
    <property type="match status" value="1"/>
</dbReference>
<proteinExistence type="predicted"/>
<keyword evidence="5 6" id="KW-0472">Membrane</keyword>
<feature type="transmembrane region" description="Helical" evidence="6">
    <location>
        <begin position="392"/>
        <end position="416"/>
    </location>
</feature>
<gene>
    <name evidence="8" type="ORF">B0O44_103484</name>
</gene>
<sequence>MTRKKNIILIIASIGIFVEALDIAIINLAVPSVQSHYGLSSDTVQWLQTLYVLLYGGFLIIGGKLSDVKGRKTIFITGAVLFLLTSLGAGFSPTFGILAFFRAIQGLAAALIMPAALSIVTHTFTETRERGKAIAIFSSFAAIGSGSGLSIGGLIATYWGWQWVFLINVPVLLIVILIAWVYLDADVKPAVKQKPDVISGLVLVACLLMLSYGVHELGSISEHYLMLLALFAAVGLGLIFLKKRLAAEKEPLVDLNLLRLPSIVMGMGAFLLLGAFFTGFLFVLSLVLQKDMHFSAAKAGLLLVPFSILSALVAKFLLPGIMKRLSIKQTGILGMCLMVLGGILLTYSMMSDHYLPLILLAVACVNGLGMTICYTSFSVLSVHGIPSEHYGVASSVANTTYFLGGGLGLSVLSLFLQQGGSGNSVSTLSAVVLCLYACIGLAWLFIKKLDH</sequence>
<comment type="caution">
    <text evidence="8">The sequence shown here is derived from an EMBL/GenBank/DDBJ whole genome shotgun (WGS) entry which is preliminary data.</text>
</comment>
<dbReference type="Gene3D" id="1.20.1720.10">
    <property type="entry name" value="Multidrug resistance protein D"/>
    <property type="match status" value="1"/>
</dbReference>
<dbReference type="PANTHER" id="PTHR42718:SF9">
    <property type="entry name" value="MAJOR FACILITATOR SUPERFAMILY MULTIDRUG TRANSPORTER MFSC"/>
    <property type="match status" value="1"/>
</dbReference>
<evidence type="ECO:0000313" key="9">
    <source>
        <dbReference type="Proteomes" id="UP000248198"/>
    </source>
</evidence>
<evidence type="ECO:0000256" key="3">
    <source>
        <dbReference type="ARBA" id="ARBA00022692"/>
    </source>
</evidence>
<evidence type="ECO:0000259" key="7">
    <source>
        <dbReference type="PROSITE" id="PS50850"/>
    </source>
</evidence>
<feature type="transmembrane region" description="Helical" evidence="6">
    <location>
        <begin position="97"/>
        <end position="121"/>
    </location>
</feature>
<dbReference type="Proteomes" id="UP000248198">
    <property type="component" value="Unassembled WGS sequence"/>
</dbReference>
<dbReference type="AlphaFoldDB" id="A0A318UI98"/>
<keyword evidence="9" id="KW-1185">Reference proteome</keyword>
<evidence type="ECO:0000256" key="6">
    <source>
        <dbReference type="SAM" id="Phobius"/>
    </source>
</evidence>
<dbReference type="PANTHER" id="PTHR42718">
    <property type="entry name" value="MAJOR FACILITATOR SUPERFAMILY MULTIDRUG TRANSPORTER MFSC"/>
    <property type="match status" value="1"/>
</dbReference>
<dbReference type="Gene3D" id="1.20.1250.20">
    <property type="entry name" value="MFS general substrate transporter like domains"/>
    <property type="match status" value="1"/>
</dbReference>